<sequence length="75" mass="8308">MLLTPAQAAAQNRRVLHTFSLTRPALPRPAVNTATDIRPSHYCSCLQDTAQQQSYALGCWPRQAEDGWAKDIVSI</sequence>
<name>A0A8T2NYE6_9TELE</name>
<evidence type="ECO:0000313" key="1">
    <source>
        <dbReference type="EMBL" id="KAG9342468.1"/>
    </source>
</evidence>
<keyword evidence="2" id="KW-1185">Reference proteome</keyword>
<gene>
    <name evidence="1" type="ORF">JZ751_016470</name>
</gene>
<protein>
    <submittedName>
        <fullName evidence="1">Uncharacterized protein</fullName>
    </submittedName>
</protein>
<dbReference type="Proteomes" id="UP000824540">
    <property type="component" value="Unassembled WGS sequence"/>
</dbReference>
<organism evidence="1 2">
    <name type="scientific">Albula glossodonta</name>
    <name type="common">roundjaw bonefish</name>
    <dbReference type="NCBI Taxonomy" id="121402"/>
    <lineage>
        <taxon>Eukaryota</taxon>
        <taxon>Metazoa</taxon>
        <taxon>Chordata</taxon>
        <taxon>Craniata</taxon>
        <taxon>Vertebrata</taxon>
        <taxon>Euteleostomi</taxon>
        <taxon>Actinopterygii</taxon>
        <taxon>Neopterygii</taxon>
        <taxon>Teleostei</taxon>
        <taxon>Albuliformes</taxon>
        <taxon>Albulidae</taxon>
        <taxon>Albula</taxon>
    </lineage>
</organism>
<proteinExistence type="predicted"/>
<comment type="caution">
    <text evidence="1">The sequence shown here is derived from an EMBL/GenBank/DDBJ whole genome shotgun (WGS) entry which is preliminary data.</text>
</comment>
<evidence type="ECO:0000313" key="2">
    <source>
        <dbReference type="Proteomes" id="UP000824540"/>
    </source>
</evidence>
<accession>A0A8T2NYE6</accession>
<dbReference type="AlphaFoldDB" id="A0A8T2NYE6"/>
<reference evidence="1" key="1">
    <citation type="thesis" date="2021" institute="BYU ScholarsArchive" country="Provo, UT, USA">
        <title>Applications of and Algorithms for Genome Assembly and Genomic Analyses with an Emphasis on Marine Teleosts.</title>
        <authorList>
            <person name="Pickett B.D."/>
        </authorList>
    </citation>
    <scope>NUCLEOTIDE SEQUENCE</scope>
    <source>
        <strain evidence="1">HI-2016</strain>
    </source>
</reference>
<dbReference type="EMBL" id="JAFBMS010000028">
    <property type="protein sequence ID" value="KAG9342468.1"/>
    <property type="molecule type" value="Genomic_DNA"/>
</dbReference>